<dbReference type="PRINTS" id="PR00359">
    <property type="entry name" value="BP450"/>
</dbReference>
<gene>
    <name evidence="3" type="ORF">ACFPZ3_12940</name>
</gene>
<dbReference type="InterPro" id="IPR036396">
    <property type="entry name" value="Cyt_P450_sf"/>
</dbReference>
<comment type="caution">
    <text evidence="3">The sequence shown here is derived from an EMBL/GenBank/DDBJ whole genome shotgun (WGS) entry which is preliminary data.</text>
</comment>
<evidence type="ECO:0000256" key="1">
    <source>
        <dbReference type="ARBA" id="ARBA00010617"/>
    </source>
</evidence>
<dbReference type="EMBL" id="JBHSPA010000016">
    <property type="protein sequence ID" value="MFC5824758.1"/>
    <property type="molecule type" value="Genomic_DNA"/>
</dbReference>
<dbReference type="PROSITE" id="PS00086">
    <property type="entry name" value="CYTOCHROME_P450"/>
    <property type="match status" value="1"/>
</dbReference>
<evidence type="ECO:0000256" key="2">
    <source>
        <dbReference type="RuleBase" id="RU000461"/>
    </source>
</evidence>
<dbReference type="EC" id="1.14.-.-" evidence="3"/>
<dbReference type="InterPro" id="IPR001128">
    <property type="entry name" value="Cyt_P450"/>
</dbReference>
<reference evidence="4" key="1">
    <citation type="journal article" date="2019" name="Int. J. Syst. Evol. Microbiol.">
        <title>The Global Catalogue of Microorganisms (GCM) 10K type strain sequencing project: providing services to taxonomists for standard genome sequencing and annotation.</title>
        <authorList>
            <consortium name="The Broad Institute Genomics Platform"/>
            <consortium name="The Broad Institute Genome Sequencing Center for Infectious Disease"/>
            <person name="Wu L."/>
            <person name="Ma J."/>
        </authorList>
    </citation>
    <scope>NUCLEOTIDE SEQUENCE [LARGE SCALE GENOMIC DNA]</scope>
    <source>
        <strain evidence="4">CCUG 53903</strain>
    </source>
</reference>
<protein>
    <submittedName>
        <fullName evidence="3">Cytochrome P450</fullName>
        <ecNumber evidence="3">1.14.-.-</ecNumber>
    </submittedName>
</protein>
<comment type="similarity">
    <text evidence="1 2">Belongs to the cytochrome P450 family.</text>
</comment>
<dbReference type="CDD" id="cd11030">
    <property type="entry name" value="CYP105-like"/>
    <property type="match status" value="1"/>
</dbReference>
<dbReference type="InterPro" id="IPR017972">
    <property type="entry name" value="Cyt_P450_CS"/>
</dbReference>
<accession>A0ABW1CGM1</accession>
<dbReference type="RefSeq" id="WP_379514279.1">
    <property type="nucleotide sequence ID" value="NZ_JBHSPA010000016.1"/>
</dbReference>
<evidence type="ECO:0000313" key="3">
    <source>
        <dbReference type="EMBL" id="MFC5824758.1"/>
    </source>
</evidence>
<keyword evidence="2 3" id="KW-0560">Oxidoreductase</keyword>
<keyword evidence="4" id="KW-1185">Reference proteome</keyword>
<dbReference type="GO" id="GO:0016491">
    <property type="term" value="F:oxidoreductase activity"/>
    <property type="evidence" value="ECO:0007669"/>
    <property type="project" value="UniProtKB-KW"/>
</dbReference>
<keyword evidence="2" id="KW-0408">Iron</keyword>
<name>A0ABW1CGM1_9ACTN</name>
<keyword evidence="2" id="KW-0503">Monooxygenase</keyword>
<proteinExistence type="inferred from homology"/>
<dbReference type="Proteomes" id="UP001596058">
    <property type="component" value="Unassembled WGS sequence"/>
</dbReference>
<dbReference type="PANTHER" id="PTHR46696">
    <property type="entry name" value="P450, PUTATIVE (EUROFUNG)-RELATED"/>
    <property type="match status" value="1"/>
</dbReference>
<dbReference type="PRINTS" id="PR00385">
    <property type="entry name" value="P450"/>
</dbReference>
<dbReference type="Gene3D" id="1.10.630.10">
    <property type="entry name" value="Cytochrome P450"/>
    <property type="match status" value="1"/>
</dbReference>
<dbReference type="SUPFAM" id="SSF48264">
    <property type="entry name" value="Cytochrome P450"/>
    <property type="match status" value="1"/>
</dbReference>
<dbReference type="Pfam" id="PF00067">
    <property type="entry name" value="p450"/>
    <property type="match status" value="2"/>
</dbReference>
<organism evidence="3 4">
    <name type="scientific">Nonomuraea insulae</name>
    <dbReference type="NCBI Taxonomy" id="1616787"/>
    <lineage>
        <taxon>Bacteria</taxon>
        <taxon>Bacillati</taxon>
        <taxon>Actinomycetota</taxon>
        <taxon>Actinomycetes</taxon>
        <taxon>Streptosporangiales</taxon>
        <taxon>Streptosporangiaceae</taxon>
        <taxon>Nonomuraea</taxon>
    </lineage>
</organism>
<evidence type="ECO:0000313" key="4">
    <source>
        <dbReference type="Proteomes" id="UP001596058"/>
    </source>
</evidence>
<keyword evidence="2" id="KW-0349">Heme</keyword>
<keyword evidence="2" id="KW-0479">Metal-binding</keyword>
<dbReference type="PANTHER" id="PTHR46696:SF1">
    <property type="entry name" value="CYTOCHROME P450 YJIB-RELATED"/>
    <property type="match status" value="1"/>
</dbReference>
<dbReference type="InterPro" id="IPR002397">
    <property type="entry name" value="Cyt_P450_B"/>
</dbReference>
<sequence length="408" mass="44570">MTTIPEYDIVRSATCPLDPAPAMRARQEEGPLTRVRLWDGGTTWLVTGHAEHRAVLGSAKVSVEPARGTPRLSALEAAAMESAASREKGSGGIGFILMDDPEHARLRRMVTSAFTIKRVEAMRPATQRIADELIDAMLAGPKPADLVEAYALPLPSLVISNLLGVPYDDHEFFQNNSRTIINRNSTPEQRGQAHQRLAEYLDDLLGEKLVKPSDDLLSGLVERVKAGELSRPEAAGMGVLMLFAGHETTANMITLGTLALLQHPEQAALLRDGDDPKPVAAAVEELLRYLTITHGGLRRVALEDIEIAGQTIKAGEGILVINEIANRDPAVFPDPDRLDLERNARLHVSFGYGVHQCLGQPLARMELQVAYSTLLRRVPDLALAAEVEQIPFKHDGFVYGAYELPVTW</sequence>